<dbReference type="PANTHER" id="PTHR42718">
    <property type="entry name" value="MAJOR FACILITATOR SUPERFAMILY MULTIDRUG TRANSPORTER MFSC"/>
    <property type="match status" value="1"/>
</dbReference>
<evidence type="ECO:0000256" key="4">
    <source>
        <dbReference type="ARBA" id="ARBA00022692"/>
    </source>
</evidence>
<feature type="transmembrane region" description="Helical" evidence="7">
    <location>
        <begin position="344"/>
        <end position="367"/>
    </location>
</feature>
<dbReference type="InterPro" id="IPR004638">
    <property type="entry name" value="EmrB-like"/>
</dbReference>
<feature type="transmembrane region" description="Helical" evidence="7">
    <location>
        <begin position="249"/>
        <end position="273"/>
    </location>
</feature>
<protein>
    <recommendedName>
        <fullName evidence="8">Major facilitator superfamily (MFS) profile domain-containing protein</fullName>
    </recommendedName>
</protein>
<feature type="transmembrane region" description="Helical" evidence="7">
    <location>
        <begin position="62"/>
        <end position="87"/>
    </location>
</feature>
<evidence type="ECO:0000256" key="3">
    <source>
        <dbReference type="ARBA" id="ARBA00022475"/>
    </source>
</evidence>
<feature type="transmembrane region" description="Helical" evidence="7">
    <location>
        <begin position="207"/>
        <end position="229"/>
    </location>
</feature>
<dbReference type="InterPro" id="IPR020846">
    <property type="entry name" value="MFS_dom"/>
</dbReference>
<feature type="transmembrane region" description="Helical" evidence="7">
    <location>
        <begin position="315"/>
        <end position="332"/>
    </location>
</feature>
<feature type="transmembrane region" description="Helical" evidence="7">
    <location>
        <begin position="417"/>
        <end position="435"/>
    </location>
</feature>
<feature type="transmembrane region" description="Helical" evidence="7">
    <location>
        <begin position="181"/>
        <end position="201"/>
    </location>
</feature>
<evidence type="ECO:0000256" key="5">
    <source>
        <dbReference type="ARBA" id="ARBA00022989"/>
    </source>
</evidence>
<feature type="transmembrane region" description="Helical" evidence="7">
    <location>
        <begin position="93"/>
        <end position="111"/>
    </location>
</feature>
<feature type="transmembrane region" description="Helical" evidence="7">
    <location>
        <begin position="388"/>
        <end position="411"/>
    </location>
</feature>
<dbReference type="AlphaFoldDB" id="A0A381SUF9"/>
<gene>
    <name evidence="9" type="ORF">METZ01_LOCUS60509</name>
</gene>
<sequence>MAALFTVIDVSIVNVAFPSIRRELGASEAGLSWVLSGYSVAIGAFLLIAGRLADRKGRRRTFMVGVVVFIVGSLGSGIAPAVGWLIAARVVQGIGASILSPASLSMILPLFPPDRRSMVIGVWGASASLGAALGPSAGAILLDLLSWRWVFLVNVPIGALILALAPRYVTESLDPEAEGGFDMVGVPAGTLGVAFLLVAVVQGGEWGYGSATTVVVAVVGVALLGLLIVRSATHPAPLLDLGLFRLRSFWSASAGQFFFTTAFIAVILFNTLLLQEWWQWSPLSAGFGVVAGPVLAAIISGPIGSIADRFGHRRLLVIGCLATAGNPTWLWIRAEAEPNYVVTVLPALLMLGVGVACSFASFASLGLRDVPQARFATASATLRTTSTLGFAVGVAVAVAVYSAAVHLGPVVAYRRTWAFMAITLFVGAAFCRLFCPPRSPATVETQATPA</sequence>
<feature type="domain" description="Major facilitator superfamily (MFS) profile" evidence="8">
    <location>
        <begin position="1"/>
        <end position="439"/>
    </location>
</feature>
<comment type="subcellular location">
    <subcellularLocation>
        <location evidence="1">Cell membrane</location>
        <topology evidence="1">Multi-pass membrane protein</topology>
    </subcellularLocation>
</comment>
<dbReference type="NCBIfam" id="TIGR00711">
    <property type="entry name" value="efflux_EmrB"/>
    <property type="match status" value="1"/>
</dbReference>
<dbReference type="PANTHER" id="PTHR42718:SF48">
    <property type="entry name" value="CONSERVED TWO-DOMAIN MEMBRANE PROTEIN-RELATED"/>
    <property type="match status" value="1"/>
</dbReference>
<evidence type="ECO:0000259" key="8">
    <source>
        <dbReference type="PROSITE" id="PS50850"/>
    </source>
</evidence>
<organism evidence="9">
    <name type="scientific">marine metagenome</name>
    <dbReference type="NCBI Taxonomy" id="408172"/>
    <lineage>
        <taxon>unclassified sequences</taxon>
        <taxon>metagenomes</taxon>
        <taxon>ecological metagenomes</taxon>
    </lineage>
</organism>
<dbReference type="EMBL" id="UINC01003593">
    <property type="protein sequence ID" value="SVA07655.1"/>
    <property type="molecule type" value="Genomic_DNA"/>
</dbReference>
<dbReference type="Pfam" id="PF07690">
    <property type="entry name" value="MFS_1"/>
    <property type="match status" value="1"/>
</dbReference>
<evidence type="ECO:0000256" key="1">
    <source>
        <dbReference type="ARBA" id="ARBA00004651"/>
    </source>
</evidence>
<proteinExistence type="predicted"/>
<dbReference type="SUPFAM" id="SSF103473">
    <property type="entry name" value="MFS general substrate transporter"/>
    <property type="match status" value="1"/>
</dbReference>
<feature type="transmembrane region" description="Helical" evidence="7">
    <location>
        <begin position="118"/>
        <end position="141"/>
    </location>
</feature>
<keyword evidence="3" id="KW-1003">Cell membrane</keyword>
<dbReference type="Gene3D" id="1.20.1720.10">
    <property type="entry name" value="Multidrug resistance protein D"/>
    <property type="match status" value="1"/>
</dbReference>
<keyword evidence="2" id="KW-0813">Transport</keyword>
<feature type="transmembrane region" description="Helical" evidence="7">
    <location>
        <begin position="31"/>
        <end position="50"/>
    </location>
</feature>
<evidence type="ECO:0000313" key="9">
    <source>
        <dbReference type="EMBL" id="SVA07655.1"/>
    </source>
</evidence>
<feature type="transmembrane region" description="Helical" evidence="7">
    <location>
        <begin position="147"/>
        <end position="169"/>
    </location>
</feature>
<dbReference type="GO" id="GO:0005886">
    <property type="term" value="C:plasma membrane"/>
    <property type="evidence" value="ECO:0007669"/>
    <property type="project" value="UniProtKB-SubCell"/>
</dbReference>
<name>A0A381SUF9_9ZZZZ</name>
<dbReference type="GO" id="GO:0022857">
    <property type="term" value="F:transmembrane transporter activity"/>
    <property type="evidence" value="ECO:0007669"/>
    <property type="project" value="InterPro"/>
</dbReference>
<evidence type="ECO:0000256" key="6">
    <source>
        <dbReference type="ARBA" id="ARBA00023136"/>
    </source>
</evidence>
<keyword evidence="5 7" id="KW-1133">Transmembrane helix</keyword>
<dbReference type="PRINTS" id="PR01036">
    <property type="entry name" value="TCRTETB"/>
</dbReference>
<dbReference type="InterPro" id="IPR036259">
    <property type="entry name" value="MFS_trans_sf"/>
</dbReference>
<evidence type="ECO:0000256" key="2">
    <source>
        <dbReference type="ARBA" id="ARBA00022448"/>
    </source>
</evidence>
<evidence type="ECO:0000256" key="7">
    <source>
        <dbReference type="SAM" id="Phobius"/>
    </source>
</evidence>
<dbReference type="Gene3D" id="1.20.1250.20">
    <property type="entry name" value="MFS general substrate transporter like domains"/>
    <property type="match status" value="1"/>
</dbReference>
<dbReference type="PROSITE" id="PS50850">
    <property type="entry name" value="MFS"/>
    <property type="match status" value="1"/>
</dbReference>
<keyword evidence="6 7" id="KW-0472">Membrane</keyword>
<dbReference type="CDD" id="cd17321">
    <property type="entry name" value="MFS_MMR_MDR_like"/>
    <property type="match status" value="1"/>
</dbReference>
<reference evidence="9" key="1">
    <citation type="submission" date="2018-05" db="EMBL/GenBank/DDBJ databases">
        <authorList>
            <person name="Lanie J.A."/>
            <person name="Ng W.-L."/>
            <person name="Kazmierczak K.M."/>
            <person name="Andrzejewski T.M."/>
            <person name="Davidsen T.M."/>
            <person name="Wayne K.J."/>
            <person name="Tettelin H."/>
            <person name="Glass J.I."/>
            <person name="Rusch D."/>
            <person name="Podicherti R."/>
            <person name="Tsui H.-C.T."/>
            <person name="Winkler M.E."/>
        </authorList>
    </citation>
    <scope>NUCLEOTIDE SEQUENCE</scope>
</reference>
<dbReference type="InterPro" id="IPR011701">
    <property type="entry name" value="MFS"/>
</dbReference>
<keyword evidence="4 7" id="KW-0812">Transmembrane</keyword>
<accession>A0A381SUF9</accession>
<feature type="transmembrane region" description="Helical" evidence="7">
    <location>
        <begin position="285"/>
        <end position="303"/>
    </location>
</feature>